<dbReference type="SUPFAM" id="SSF109709">
    <property type="entry name" value="KorB DNA-binding domain-like"/>
    <property type="match status" value="1"/>
</dbReference>
<sequence>MSQLPNGSFETFVPLALRRRGMQRVTYEHNAHNVTLLEGLARAFYWQHLIDTGMMKSGSAIARAEKLHHSVVNELLRLTLLAPDIIERLMAGRQPRRMNLIWFQRNPLPIEWEAQRQMVKRFEEEV</sequence>
<dbReference type="RefSeq" id="WP_074904174.1">
    <property type="nucleotide sequence ID" value="NZ_FOUB01000007.1"/>
</dbReference>
<accession>A0A1I4LUA9</accession>
<protein>
    <recommendedName>
        <fullName evidence="3">Site-specific recombinase resolvase</fullName>
    </recommendedName>
</protein>
<proteinExistence type="predicted"/>
<dbReference type="AlphaFoldDB" id="A0A1I4LUA9"/>
<dbReference type="EMBL" id="FOUB01000007">
    <property type="protein sequence ID" value="SFL94612.1"/>
    <property type="molecule type" value="Genomic_DNA"/>
</dbReference>
<name>A0A1I4LUA9_9PROT</name>
<evidence type="ECO:0000313" key="1">
    <source>
        <dbReference type="EMBL" id="SFL94612.1"/>
    </source>
</evidence>
<gene>
    <name evidence="1" type="ORF">SAMN05421863_1007100</name>
</gene>
<reference evidence="2" key="1">
    <citation type="submission" date="2016-10" db="EMBL/GenBank/DDBJ databases">
        <authorList>
            <person name="Varghese N."/>
            <person name="Submissions S."/>
        </authorList>
    </citation>
    <scope>NUCLEOTIDE SEQUENCE [LARGE SCALE GENOMIC DNA]</scope>
    <source>
        <strain evidence="2">Nm44</strain>
    </source>
</reference>
<evidence type="ECO:0008006" key="3">
    <source>
        <dbReference type="Google" id="ProtNLM"/>
    </source>
</evidence>
<organism evidence="1 2">
    <name type="scientific">Nitrosomonas communis</name>
    <dbReference type="NCBI Taxonomy" id="44574"/>
    <lineage>
        <taxon>Bacteria</taxon>
        <taxon>Pseudomonadati</taxon>
        <taxon>Pseudomonadota</taxon>
        <taxon>Betaproteobacteria</taxon>
        <taxon>Nitrosomonadales</taxon>
        <taxon>Nitrosomonadaceae</taxon>
        <taxon>Nitrosomonas</taxon>
    </lineage>
</organism>
<evidence type="ECO:0000313" key="2">
    <source>
        <dbReference type="Proteomes" id="UP000183287"/>
    </source>
</evidence>
<keyword evidence="2" id="KW-1185">Reference proteome</keyword>
<dbReference type="Proteomes" id="UP000183287">
    <property type="component" value="Unassembled WGS sequence"/>
</dbReference>
<dbReference type="OrthoDB" id="6009779at2"/>